<dbReference type="EMBL" id="CM051407">
    <property type="protein sequence ID" value="KAJ4701126.1"/>
    <property type="molecule type" value="Genomic_DNA"/>
</dbReference>
<name>A0ACC1WQG7_MELAZ</name>
<evidence type="ECO:0000313" key="2">
    <source>
        <dbReference type="Proteomes" id="UP001164539"/>
    </source>
</evidence>
<keyword evidence="2" id="KW-1185">Reference proteome</keyword>
<proteinExistence type="predicted"/>
<comment type="caution">
    <text evidence="1">The sequence shown here is derived from an EMBL/GenBank/DDBJ whole genome shotgun (WGS) entry which is preliminary data.</text>
</comment>
<evidence type="ECO:0000313" key="1">
    <source>
        <dbReference type="EMBL" id="KAJ4701126.1"/>
    </source>
</evidence>
<gene>
    <name evidence="1" type="ORF">OWV82_024414</name>
</gene>
<protein>
    <submittedName>
        <fullName evidence="1">Shikimate kinase</fullName>
    </submittedName>
</protein>
<keyword evidence="1" id="KW-0418">Kinase</keyword>
<sequence>MKKAVLLCGSGSAVEFQFSMSSSACLRNNHKPNLHNNGLNQKCKKQQQTLPLMMINLRSHGRKYYLFNNIVFHSTAARILLSEALHKLSLIPRQVVATGGGTVVRPINCRYMRHGISVFLDAPLDALARRIAAVGTDSRPLLEYDSGEGDAYSKAFMGLLPLSKKRDQAYANADATVSLLNVAASLGLEDVLHITPPAIAIELAGACTDQQVSKR</sequence>
<organism evidence="1 2">
    <name type="scientific">Melia azedarach</name>
    <name type="common">Chinaberry tree</name>
    <dbReference type="NCBI Taxonomy" id="155640"/>
    <lineage>
        <taxon>Eukaryota</taxon>
        <taxon>Viridiplantae</taxon>
        <taxon>Streptophyta</taxon>
        <taxon>Embryophyta</taxon>
        <taxon>Tracheophyta</taxon>
        <taxon>Spermatophyta</taxon>
        <taxon>Magnoliopsida</taxon>
        <taxon>eudicotyledons</taxon>
        <taxon>Gunneridae</taxon>
        <taxon>Pentapetalae</taxon>
        <taxon>rosids</taxon>
        <taxon>malvids</taxon>
        <taxon>Sapindales</taxon>
        <taxon>Meliaceae</taxon>
        <taxon>Melia</taxon>
    </lineage>
</organism>
<keyword evidence="1" id="KW-0808">Transferase</keyword>
<accession>A0ACC1WQG7</accession>
<reference evidence="1 2" key="1">
    <citation type="journal article" date="2023" name="Science">
        <title>Complex scaffold remodeling in plant triterpene biosynthesis.</title>
        <authorList>
            <person name="De La Pena R."/>
            <person name="Hodgson H."/>
            <person name="Liu J.C."/>
            <person name="Stephenson M.J."/>
            <person name="Martin A.C."/>
            <person name="Owen C."/>
            <person name="Harkess A."/>
            <person name="Leebens-Mack J."/>
            <person name="Jimenez L.E."/>
            <person name="Osbourn A."/>
            <person name="Sattely E.S."/>
        </authorList>
    </citation>
    <scope>NUCLEOTIDE SEQUENCE [LARGE SCALE GENOMIC DNA]</scope>
    <source>
        <strain evidence="2">cv. JPN11</strain>
        <tissue evidence="1">Leaf</tissue>
    </source>
</reference>
<dbReference type="Proteomes" id="UP001164539">
    <property type="component" value="Chromosome 14"/>
</dbReference>